<keyword evidence="6" id="KW-0378">Hydrolase</keyword>
<protein>
    <submittedName>
        <fullName evidence="6">GH116 family glycosyl-hydrolase</fullName>
        <ecNumber evidence="6">3.2.1.-</ecNumber>
    </submittedName>
</protein>
<dbReference type="Gene3D" id="3.20.14.10">
    <property type="entry name" value="L-fucose/L-arabinose isomerase, C-terminal"/>
    <property type="match status" value="1"/>
</dbReference>
<dbReference type="InterPro" id="IPR024462">
    <property type="entry name" value="GH116_N"/>
</dbReference>
<feature type="region of interest" description="Disordered" evidence="3">
    <location>
        <begin position="844"/>
        <end position="869"/>
    </location>
</feature>
<evidence type="ECO:0000313" key="7">
    <source>
        <dbReference type="Proteomes" id="UP001371224"/>
    </source>
</evidence>
<keyword evidence="2" id="KW-0119">Carbohydrate metabolism</keyword>
<dbReference type="PANTHER" id="PTHR37840:SF1">
    <property type="entry name" value="L-FUCOSE ISOMERASE"/>
    <property type="match status" value="1"/>
</dbReference>
<dbReference type="EMBL" id="JBBDGM010000004">
    <property type="protein sequence ID" value="MEJ1087999.1"/>
    <property type="molecule type" value="Genomic_DNA"/>
</dbReference>
<dbReference type="InterPro" id="IPR006775">
    <property type="entry name" value="GH116_catalytic"/>
</dbReference>
<keyword evidence="1" id="KW-0413">Isomerase</keyword>
<dbReference type="InterPro" id="IPR005763">
    <property type="entry name" value="Fucose_isomerase"/>
</dbReference>
<evidence type="ECO:0000259" key="5">
    <source>
        <dbReference type="Pfam" id="PF12215"/>
    </source>
</evidence>
<evidence type="ECO:0000313" key="6">
    <source>
        <dbReference type="EMBL" id="MEJ1087999.1"/>
    </source>
</evidence>
<dbReference type="RefSeq" id="WP_337331662.1">
    <property type="nucleotide sequence ID" value="NZ_JBBDGM010000004.1"/>
</dbReference>
<dbReference type="Gene3D" id="1.50.10.10">
    <property type="match status" value="1"/>
</dbReference>
<dbReference type="PANTHER" id="PTHR37840">
    <property type="entry name" value="L-FUCOSE ISOMERASE"/>
    <property type="match status" value="1"/>
</dbReference>
<dbReference type="SUPFAM" id="SSF53743">
    <property type="entry name" value="FucI/AraA N-terminal and middle domains"/>
    <property type="match status" value="1"/>
</dbReference>
<dbReference type="GO" id="GO:0016798">
    <property type="term" value="F:hydrolase activity, acting on glycosyl bonds"/>
    <property type="evidence" value="ECO:0007669"/>
    <property type="project" value="UniProtKB-KW"/>
</dbReference>
<organism evidence="6 7">
    <name type="scientific">Microbacterium bandirmense</name>
    <dbReference type="NCBI Taxonomy" id="3122050"/>
    <lineage>
        <taxon>Bacteria</taxon>
        <taxon>Bacillati</taxon>
        <taxon>Actinomycetota</taxon>
        <taxon>Actinomycetes</taxon>
        <taxon>Micrococcales</taxon>
        <taxon>Microbacteriaceae</taxon>
        <taxon>Microbacterium</taxon>
    </lineage>
</organism>
<feature type="compositionally biased region" description="Polar residues" evidence="3">
    <location>
        <begin position="853"/>
        <end position="862"/>
    </location>
</feature>
<gene>
    <name evidence="6" type="ORF">WDU99_06680</name>
</gene>
<dbReference type="EC" id="3.2.1.-" evidence="6"/>
<feature type="domain" description="Glycosyl-hydrolase family 116 N-terminal" evidence="5">
    <location>
        <begin position="18"/>
        <end position="359"/>
    </location>
</feature>
<dbReference type="InterPro" id="IPR008928">
    <property type="entry name" value="6-hairpin_glycosidase_sf"/>
</dbReference>
<dbReference type="InterPro" id="IPR009015">
    <property type="entry name" value="Fucose_isomerase_N/cen_sf"/>
</dbReference>
<dbReference type="SUPFAM" id="SSF48208">
    <property type="entry name" value="Six-hairpin glycosidases"/>
    <property type="match status" value="1"/>
</dbReference>
<dbReference type="Pfam" id="PF04685">
    <property type="entry name" value="DUF608"/>
    <property type="match status" value="1"/>
</dbReference>
<evidence type="ECO:0000256" key="1">
    <source>
        <dbReference type="ARBA" id="ARBA00023235"/>
    </source>
</evidence>
<accession>A0ABU8L9J9</accession>
<reference evidence="6 7" key="1">
    <citation type="submission" date="2024-02" db="EMBL/GenBank/DDBJ databases">
        <authorList>
            <person name="Saticioglu I.B."/>
        </authorList>
    </citation>
    <scope>NUCLEOTIDE SEQUENCE [LARGE SCALE GENOMIC DNA]</scope>
    <source>
        <strain evidence="6 7">Mu-80</strain>
    </source>
</reference>
<sequence>MDEQRRTRGIPHTSQATAFPLGGIGTGNVSLGARGELRDWELENLPDKGRVNPHSFFAIHAAPEGGEAITRVLEARLNGRHDADAGYPFDQLAGLPRLAGANLHGEYPVVDIDFSDDDLPVDVSLRAFTPLVPLDADASGIPAAVLRYRVTNPGPSPVATTVVGSVSHTAGRGTPGPDAPWGMRATQTVRWRDDGDVRGLDFGIDLADDDPGYGTLSLTTTDAATTVKPQWVTSYWPDGARLFWNDLADDGMLTPEPRLTLEDRPRGLFAELDADGDAAPLSEAEMMAKLPRIRTGSLGIVHTLAPGESRDFEFVLAWSFPNRRRGWHGHIIFDDPEGGIVRNHYATLWPDAWSAATHLHRGLPELEAATNAFVEALYGGTLDPAISDAAGANIAALRSTTCFVLESPNAELGEGPVFAAWEGSFDHGGSCEGTCTHVWSYAQTAAWLFPSLERSARRAEYLLETDADGAQKFRGNRIFGGPSWFMGPAVDGQLGTLLRLHREWRFSGDDAFLAELWPAASRTLDYAIREWDRDGDGLLDGELHNTYDIEFHGIEPLANGMLLAALRAGSRMAAHLGETDRAQDWSASADRVADAMDAVLWNGEYYRQVIADVDQHRYQYGEGILSDQLLGQFHAFLGGLGHLLPRERIESALAAIVRHNHRSDLSRHESTQRVYALNDEGGLLLASWPRGGRPAIPFVYSDEVWTGIEHQVAASLLFAGRTDDALLVERTMRARYDGAHRNPWNEIECGNHYARSLASWGLLIAAGGAQWDAPTRSLGFAPAMPGPFRSLFTTGKGWGRVEIDDDALTIHLDGGELEADELQLHGTTVARGIRLRAGDVHAARLPDNHSTPEKTMSYTLPTPATRPASAPKTAYLITSGDLRESANIAGWPTQVALEAGVTGVLEGLGWSVIRPFGVDPATGHGFISSQRMGLEVFKSIPTDAPLVVAIANWQYSHHVLAGLRTHEGPILTVANFAGDWPGLVGLLGLNAGLTKMDKPYATTWSVDFTDEWFTNGIREWTETGAIVHDDSHVRALPALPDSPEKQLGEALAAQLLDEKAIIGVFDEGCMGMYNAIFDDELLNHTGIYKERLSQSALYAEMLEVAEEEADAAFDWLIENGMTFNFGEDGTTELTREQVQWQMKMYIAALRIADDFGLDAVGIQYQQGLKDLVPASDLAEGILNSTQRPPVTSRDGSRVLHEGRAFPHFNEADEGVAVDALVTDRVWRAMGLVPDNTLHDVRWGEEYDGEFVWAYEISGSVPASHLGGWDKAEGWRQGHVFFPAGGATLNGVSKPGEVVLSRVFIADGILQADIFRASVIELPEDETQRRKAATNEEWPIAHVVLHGQSRDQFMARHKANHAQLVYAPDAETADKALIAKAAMFDGMGIKVNLVGDVRI</sequence>
<keyword evidence="7" id="KW-1185">Reference proteome</keyword>
<keyword evidence="6" id="KW-0326">Glycosidase</keyword>
<dbReference type="Pfam" id="PF12215">
    <property type="entry name" value="Glyco_hydr_116N"/>
    <property type="match status" value="1"/>
</dbReference>
<evidence type="ECO:0000256" key="3">
    <source>
        <dbReference type="SAM" id="MobiDB-lite"/>
    </source>
</evidence>
<evidence type="ECO:0000256" key="2">
    <source>
        <dbReference type="ARBA" id="ARBA00023277"/>
    </source>
</evidence>
<dbReference type="InterPro" id="IPR012341">
    <property type="entry name" value="6hp_glycosidase-like_sf"/>
</dbReference>
<name>A0ABU8L9J9_9MICO</name>
<feature type="region of interest" description="Disordered" evidence="3">
    <location>
        <begin position="1"/>
        <end position="21"/>
    </location>
</feature>
<proteinExistence type="predicted"/>
<evidence type="ECO:0000259" key="4">
    <source>
        <dbReference type="Pfam" id="PF04685"/>
    </source>
</evidence>
<feature type="domain" description="Glycosyl-hydrolase family 116 catalytic region" evidence="4">
    <location>
        <begin position="491"/>
        <end position="762"/>
    </location>
</feature>
<dbReference type="Proteomes" id="UP001371224">
    <property type="component" value="Unassembled WGS sequence"/>
</dbReference>
<comment type="caution">
    <text evidence="6">The sequence shown here is derived from an EMBL/GenBank/DDBJ whole genome shotgun (WGS) entry which is preliminary data.</text>
</comment>
<dbReference type="InterPro" id="IPR038393">
    <property type="entry name" value="Fuc_iso_dom3_sf"/>
</dbReference>